<dbReference type="InterPro" id="IPR011078">
    <property type="entry name" value="PyrdxlP_homeostasis"/>
</dbReference>
<accession>A0ABW1EFH4</accession>
<evidence type="ECO:0000259" key="4">
    <source>
        <dbReference type="Pfam" id="PF01168"/>
    </source>
</evidence>
<dbReference type="InterPro" id="IPR001608">
    <property type="entry name" value="Ala_racemase_N"/>
</dbReference>
<feature type="domain" description="Alanine racemase N-terminal" evidence="4">
    <location>
        <begin position="27"/>
        <end position="242"/>
    </location>
</feature>
<dbReference type="Proteomes" id="UP001596091">
    <property type="component" value="Unassembled WGS sequence"/>
</dbReference>
<proteinExistence type="inferred from homology"/>
<comment type="similarity">
    <text evidence="2 3">Belongs to the pyridoxal phosphate-binding protein YggS/PROSC family.</text>
</comment>
<dbReference type="NCBIfam" id="TIGR00044">
    <property type="entry name" value="YggS family pyridoxal phosphate-dependent enzyme"/>
    <property type="match status" value="1"/>
</dbReference>
<dbReference type="InterPro" id="IPR029066">
    <property type="entry name" value="PLP-binding_barrel"/>
</dbReference>
<dbReference type="EMBL" id="JBHSPH010000002">
    <property type="protein sequence ID" value="MFC5862577.1"/>
    <property type="molecule type" value="Genomic_DNA"/>
</dbReference>
<gene>
    <name evidence="5" type="ORF">ACFPT7_09770</name>
</gene>
<dbReference type="PIRSF" id="PIRSF004848">
    <property type="entry name" value="YBL036c_PLPDEIII"/>
    <property type="match status" value="1"/>
</dbReference>
<evidence type="ECO:0000313" key="5">
    <source>
        <dbReference type="EMBL" id="MFC5862577.1"/>
    </source>
</evidence>
<dbReference type="Pfam" id="PF01168">
    <property type="entry name" value="Ala_racemase_N"/>
    <property type="match status" value="1"/>
</dbReference>
<dbReference type="CDD" id="cd00635">
    <property type="entry name" value="PLPDE_III_YBL036c_like"/>
    <property type="match status" value="1"/>
</dbReference>
<dbReference type="HAMAP" id="MF_02087">
    <property type="entry name" value="PLP_homeostasis"/>
    <property type="match status" value="1"/>
</dbReference>
<comment type="caution">
    <text evidence="5">The sequence shown here is derived from an EMBL/GenBank/DDBJ whole genome shotgun (WGS) entry which is preliminary data.</text>
</comment>
<dbReference type="PANTHER" id="PTHR10146:SF14">
    <property type="entry name" value="PYRIDOXAL PHOSPHATE HOMEOSTASIS PROTEIN"/>
    <property type="match status" value="1"/>
</dbReference>
<sequence>MSEFEERHARLEESISAACHAAGRQREDVELMAVSKNHPASAILEAASLGLYVFGENRVQEFTSKSVDLSLASIPGAAMPARQAVRVHLIGHLQSNKATKAAEVFDAVDSVDSLKLAERLNEAAAKLGKKLPVLIEIKLSTEETKAGLAPDSPELSELLEKLPDLANLETEGLMTIAPLDVREDETRACFRHLRQLCDRLAATYPRLNFPVLSMGMSGDYALAIAEGATRIRVGTALFGTRPGYQK</sequence>
<feature type="modified residue" description="N6-(pyridoxal phosphate)lysine" evidence="2">
    <location>
        <position position="36"/>
    </location>
</feature>
<protein>
    <recommendedName>
        <fullName evidence="2">Pyridoxal phosphate homeostasis protein</fullName>
        <shortName evidence="2">PLP homeostasis protein</shortName>
    </recommendedName>
</protein>
<evidence type="ECO:0000256" key="3">
    <source>
        <dbReference type="RuleBase" id="RU004514"/>
    </source>
</evidence>
<reference evidence="6" key="1">
    <citation type="journal article" date="2019" name="Int. J. Syst. Evol. Microbiol.">
        <title>The Global Catalogue of Microorganisms (GCM) 10K type strain sequencing project: providing services to taxonomists for standard genome sequencing and annotation.</title>
        <authorList>
            <consortium name="The Broad Institute Genomics Platform"/>
            <consortium name="The Broad Institute Genome Sequencing Center for Infectious Disease"/>
            <person name="Wu L."/>
            <person name="Ma J."/>
        </authorList>
    </citation>
    <scope>NUCLEOTIDE SEQUENCE [LARGE SCALE GENOMIC DNA]</scope>
    <source>
        <strain evidence="6">JCM 4087</strain>
    </source>
</reference>
<keyword evidence="6" id="KW-1185">Reference proteome</keyword>
<name>A0ABW1EFH4_9BACT</name>
<evidence type="ECO:0000256" key="2">
    <source>
        <dbReference type="HAMAP-Rule" id="MF_02087"/>
    </source>
</evidence>
<evidence type="ECO:0000256" key="1">
    <source>
        <dbReference type="ARBA" id="ARBA00022898"/>
    </source>
</evidence>
<dbReference type="Gene3D" id="3.20.20.10">
    <property type="entry name" value="Alanine racemase"/>
    <property type="match status" value="1"/>
</dbReference>
<comment type="function">
    <text evidence="2">Pyridoxal 5'-phosphate (PLP)-binding protein, which is involved in PLP homeostasis.</text>
</comment>
<dbReference type="PANTHER" id="PTHR10146">
    <property type="entry name" value="PROLINE SYNTHETASE CO-TRANSCRIBED BACTERIAL HOMOLOG PROTEIN"/>
    <property type="match status" value="1"/>
</dbReference>
<organism evidence="5 6">
    <name type="scientific">Acidicapsa dinghuensis</name>
    <dbReference type="NCBI Taxonomy" id="2218256"/>
    <lineage>
        <taxon>Bacteria</taxon>
        <taxon>Pseudomonadati</taxon>
        <taxon>Acidobacteriota</taxon>
        <taxon>Terriglobia</taxon>
        <taxon>Terriglobales</taxon>
        <taxon>Acidobacteriaceae</taxon>
        <taxon>Acidicapsa</taxon>
    </lineage>
</organism>
<evidence type="ECO:0000313" key="6">
    <source>
        <dbReference type="Proteomes" id="UP001596091"/>
    </source>
</evidence>
<dbReference type="RefSeq" id="WP_263336099.1">
    <property type="nucleotide sequence ID" value="NZ_JAGSYH010000003.1"/>
</dbReference>
<keyword evidence="1 2" id="KW-0663">Pyridoxal phosphate</keyword>
<dbReference type="SUPFAM" id="SSF51419">
    <property type="entry name" value="PLP-binding barrel"/>
    <property type="match status" value="1"/>
</dbReference>